<sequence>MQTATNSTHIVVSNPFLLLNAFHKSSPLSQTKLNAT</sequence>
<dbReference type="EMBL" id="GGEC01005502">
    <property type="protein sequence ID" value="MBW85985.1"/>
    <property type="molecule type" value="Transcribed_RNA"/>
</dbReference>
<dbReference type="GO" id="GO:0005840">
    <property type="term" value="C:ribosome"/>
    <property type="evidence" value="ECO:0007669"/>
    <property type="project" value="UniProtKB-KW"/>
</dbReference>
<reference evidence="1" key="1">
    <citation type="submission" date="2018-02" db="EMBL/GenBank/DDBJ databases">
        <title>Rhizophora mucronata_Transcriptome.</title>
        <authorList>
            <person name="Meera S.P."/>
            <person name="Sreeshan A."/>
            <person name="Augustine A."/>
        </authorList>
    </citation>
    <scope>NUCLEOTIDE SEQUENCE</scope>
    <source>
        <tissue evidence="1">Leaf</tissue>
    </source>
</reference>
<keyword evidence="1" id="KW-0687">Ribonucleoprotein</keyword>
<organism evidence="1">
    <name type="scientific">Rhizophora mucronata</name>
    <name type="common">Asiatic mangrove</name>
    <dbReference type="NCBI Taxonomy" id="61149"/>
    <lineage>
        <taxon>Eukaryota</taxon>
        <taxon>Viridiplantae</taxon>
        <taxon>Streptophyta</taxon>
        <taxon>Embryophyta</taxon>
        <taxon>Tracheophyta</taxon>
        <taxon>Spermatophyta</taxon>
        <taxon>Magnoliopsida</taxon>
        <taxon>eudicotyledons</taxon>
        <taxon>Gunneridae</taxon>
        <taxon>Pentapetalae</taxon>
        <taxon>rosids</taxon>
        <taxon>fabids</taxon>
        <taxon>Malpighiales</taxon>
        <taxon>Rhizophoraceae</taxon>
        <taxon>Rhizophora</taxon>
    </lineage>
</organism>
<proteinExistence type="predicted"/>
<evidence type="ECO:0000313" key="1">
    <source>
        <dbReference type="EMBL" id="MBW85985.1"/>
    </source>
</evidence>
<name>A0A2P2IXN7_RHIMU</name>
<keyword evidence="1" id="KW-0689">Ribosomal protein</keyword>
<dbReference type="AlphaFoldDB" id="A0A2P2IXN7"/>
<protein>
    <submittedName>
        <fullName evidence="1">60S ribosomal protein L7a</fullName>
    </submittedName>
</protein>
<accession>A0A2P2IXN7</accession>
<dbReference type="EMBL" id="GGEC01005501">
    <property type="protein sequence ID" value="MBW85984.1"/>
    <property type="molecule type" value="Transcribed_RNA"/>
</dbReference>